<dbReference type="AlphaFoldDB" id="Q312C4"/>
<dbReference type="HOGENOM" id="CLU_064076_3_1_7"/>
<evidence type="ECO:0000313" key="2">
    <source>
        <dbReference type="EMBL" id="ABB38222.1"/>
    </source>
</evidence>
<dbReference type="Gene3D" id="3.40.190.10">
    <property type="entry name" value="Periplasmic binding protein-like II"/>
    <property type="match status" value="2"/>
</dbReference>
<feature type="chain" id="PRO_5004220109" evidence="1">
    <location>
        <begin position="26"/>
        <end position="254"/>
    </location>
</feature>
<accession>Q312C4</accession>
<dbReference type="KEGG" id="dde:Dde_1423"/>
<organism evidence="2 3">
    <name type="scientific">Oleidesulfovibrio alaskensis (strain ATCC BAA-1058 / DSM 17464 / G20)</name>
    <name type="common">Desulfovibrio alaskensis</name>
    <dbReference type="NCBI Taxonomy" id="207559"/>
    <lineage>
        <taxon>Bacteria</taxon>
        <taxon>Pseudomonadati</taxon>
        <taxon>Thermodesulfobacteriota</taxon>
        <taxon>Desulfovibrionia</taxon>
        <taxon>Desulfovibrionales</taxon>
        <taxon>Desulfovibrionaceae</taxon>
        <taxon>Oleidesulfovibrio</taxon>
    </lineage>
</organism>
<dbReference type="RefSeq" id="WP_011367392.1">
    <property type="nucleotide sequence ID" value="NC_007519.1"/>
</dbReference>
<protein>
    <submittedName>
        <fullName evidence="2">ABC-type transporter, periplasmic subunit family 3</fullName>
    </submittedName>
</protein>
<gene>
    <name evidence="2" type="ordered locus">Dde_1423</name>
</gene>
<reference evidence="2 3" key="1">
    <citation type="journal article" date="2011" name="J. Bacteriol.">
        <title>Complete genome sequence and updated annotation of Desulfovibrio alaskensis G20.</title>
        <authorList>
            <person name="Hauser L.J."/>
            <person name="Land M.L."/>
            <person name="Brown S.D."/>
            <person name="Larimer F."/>
            <person name="Keller K.L."/>
            <person name="Rapp-Giles B.J."/>
            <person name="Price M.N."/>
            <person name="Lin M."/>
            <person name="Bruce D.C."/>
            <person name="Detter J.C."/>
            <person name="Tapia R."/>
            <person name="Han C.S."/>
            <person name="Goodwin L.A."/>
            <person name="Cheng J.F."/>
            <person name="Pitluck S."/>
            <person name="Copeland A."/>
            <person name="Lucas S."/>
            <person name="Nolan M."/>
            <person name="Lapidus A.L."/>
            <person name="Palumbo A.V."/>
            <person name="Wall J.D."/>
        </authorList>
    </citation>
    <scope>NUCLEOTIDE SEQUENCE [LARGE SCALE GENOMIC DNA]</scope>
    <source>
        <strain evidence="3">ATCC BAA 1058 / DSM 17464 / G20</strain>
    </source>
</reference>
<dbReference type="eggNOG" id="COG0834">
    <property type="taxonomic scope" value="Bacteria"/>
</dbReference>
<evidence type="ECO:0000256" key="1">
    <source>
        <dbReference type="SAM" id="SignalP"/>
    </source>
</evidence>
<keyword evidence="3" id="KW-1185">Reference proteome</keyword>
<dbReference type="Proteomes" id="UP000002710">
    <property type="component" value="Chromosome"/>
</dbReference>
<evidence type="ECO:0000313" key="3">
    <source>
        <dbReference type="Proteomes" id="UP000002710"/>
    </source>
</evidence>
<feature type="signal peptide" evidence="1">
    <location>
        <begin position="1"/>
        <end position="25"/>
    </location>
</feature>
<sequence length="254" mass="28352">MLHRLLFICCLLAAGVCLISSPAASRPVAELATLEWPPYSGSYLDRQGYASEVVRQAFAASGMDTRLHFFPWERAIRSMKHYGYSGYTPEYYSETRRDCLFSAPFPAGPLFLFQLRGRNLHYTSLDDLRGLRIGTVSGYVNTDVFDSAEFLLKDPAVDDVSNLRKLLAGRVDVIVGDALTLRFLLTRELGLPAGTIEPLEPPLDNKSLHVCFNPQHPAAGDYISAFNKGLEQMRHNGTLKALHSRLYDAYMPGM</sequence>
<dbReference type="SUPFAM" id="SSF53850">
    <property type="entry name" value="Periplasmic binding protein-like II"/>
    <property type="match status" value="1"/>
</dbReference>
<proteinExistence type="predicted"/>
<dbReference type="PANTHER" id="PTHR35936:SF25">
    <property type="entry name" value="ABC TRANSPORTER SUBSTRATE-BINDING PROTEIN"/>
    <property type="match status" value="1"/>
</dbReference>
<dbReference type="STRING" id="207559.Dde_1423"/>
<dbReference type="PANTHER" id="PTHR35936">
    <property type="entry name" value="MEMBRANE-BOUND LYTIC MUREIN TRANSGLYCOSYLASE F"/>
    <property type="match status" value="1"/>
</dbReference>
<name>Q312C4_OLEA2</name>
<dbReference type="EMBL" id="CP000112">
    <property type="protein sequence ID" value="ABB38222.1"/>
    <property type="molecule type" value="Genomic_DNA"/>
</dbReference>
<keyword evidence="1" id="KW-0732">Signal</keyword>